<accession>A0A1G5VEX0</accession>
<reference evidence="3" key="1">
    <citation type="submission" date="2016-10" db="EMBL/GenBank/DDBJ databases">
        <authorList>
            <person name="Varghese N."/>
            <person name="Submissions S."/>
        </authorList>
    </citation>
    <scope>NUCLEOTIDE SEQUENCE [LARGE SCALE GENOMIC DNA]</scope>
    <source>
        <strain evidence="3">DSM 22703</strain>
    </source>
</reference>
<proteinExistence type="predicted"/>
<dbReference type="Proteomes" id="UP000198756">
    <property type="component" value="Unassembled WGS sequence"/>
</dbReference>
<keyword evidence="1" id="KW-1133">Transmembrane helix</keyword>
<protein>
    <submittedName>
        <fullName evidence="2">Uncharacterized protein</fullName>
    </submittedName>
</protein>
<dbReference type="AlphaFoldDB" id="A0A1G5VEX0"/>
<evidence type="ECO:0000256" key="1">
    <source>
        <dbReference type="SAM" id="Phobius"/>
    </source>
</evidence>
<dbReference type="RefSeq" id="WP_092728365.1">
    <property type="nucleotide sequence ID" value="NZ_FMXE01000003.1"/>
</dbReference>
<feature type="transmembrane region" description="Helical" evidence="1">
    <location>
        <begin position="118"/>
        <end position="138"/>
    </location>
</feature>
<feature type="transmembrane region" description="Helical" evidence="1">
    <location>
        <begin position="93"/>
        <end position="112"/>
    </location>
</feature>
<keyword evidence="3" id="KW-1185">Reference proteome</keyword>
<keyword evidence="1" id="KW-0812">Transmembrane</keyword>
<keyword evidence="1" id="KW-0472">Membrane</keyword>
<evidence type="ECO:0000313" key="3">
    <source>
        <dbReference type="Proteomes" id="UP000198756"/>
    </source>
</evidence>
<dbReference type="OrthoDB" id="769130at2"/>
<evidence type="ECO:0000313" key="2">
    <source>
        <dbReference type="EMBL" id="SDA44423.1"/>
    </source>
</evidence>
<name>A0A1G5VEX0_9BACT</name>
<gene>
    <name evidence="2" type="ORF">SAMN03080617_00493</name>
</gene>
<organism evidence="2 3">
    <name type="scientific">Algoriphagus alkaliphilus</name>
    <dbReference type="NCBI Taxonomy" id="279824"/>
    <lineage>
        <taxon>Bacteria</taxon>
        <taxon>Pseudomonadati</taxon>
        <taxon>Bacteroidota</taxon>
        <taxon>Cytophagia</taxon>
        <taxon>Cytophagales</taxon>
        <taxon>Cyclobacteriaceae</taxon>
        <taxon>Algoriphagus</taxon>
    </lineage>
</organism>
<dbReference type="EMBL" id="FMXE01000003">
    <property type="protein sequence ID" value="SDA44423.1"/>
    <property type="molecule type" value="Genomic_DNA"/>
</dbReference>
<sequence>MNIKPIFLSPSADILEPKLTKKFTSLSNLIFAAGKHSLPDSLVLQINHEIEKIGVFPGTTAETIKKLDHVQKDLLKRLEKDHQLVPKNHFRNLWMIVGMSAFGLPLGAALGMMVDNMALLALGLPIGLAIGVALGTSLDMKAKKEGRQLDFNVT</sequence>
<dbReference type="STRING" id="279824.SAMN03080617_00493"/>